<dbReference type="InterPro" id="IPR001223">
    <property type="entry name" value="Glyco_hydro18_cat"/>
</dbReference>
<dbReference type="InterPro" id="IPR017853">
    <property type="entry name" value="GH"/>
</dbReference>
<gene>
    <name evidence="3" type="ORF">HPB48_016967</name>
</gene>
<keyword evidence="4" id="KW-1185">Reference proteome</keyword>
<feature type="compositionally biased region" description="Basic residues" evidence="1">
    <location>
        <begin position="7"/>
        <end position="19"/>
    </location>
</feature>
<organism evidence="3 4">
    <name type="scientific">Haemaphysalis longicornis</name>
    <name type="common">Bush tick</name>
    <dbReference type="NCBI Taxonomy" id="44386"/>
    <lineage>
        <taxon>Eukaryota</taxon>
        <taxon>Metazoa</taxon>
        <taxon>Ecdysozoa</taxon>
        <taxon>Arthropoda</taxon>
        <taxon>Chelicerata</taxon>
        <taxon>Arachnida</taxon>
        <taxon>Acari</taxon>
        <taxon>Parasitiformes</taxon>
        <taxon>Ixodida</taxon>
        <taxon>Ixodoidea</taxon>
        <taxon>Ixodidae</taxon>
        <taxon>Haemaphysalinae</taxon>
        <taxon>Haemaphysalis</taxon>
    </lineage>
</organism>
<dbReference type="InterPro" id="IPR050314">
    <property type="entry name" value="Glycosyl_Hydrlase_18"/>
</dbReference>
<dbReference type="Gene3D" id="3.10.50.10">
    <property type="match status" value="1"/>
</dbReference>
<dbReference type="VEuPathDB" id="VectorBase:HLOH_053515"/>
<dbReference type="Pfam" id="PF00704">
    <property type="entry name" value="Glyco_hydro_18"/>
    <property type="match status" value="1"/>
</dbReference>
<sequence>MPQPGRLPRRVRAARRPRRQVSSGLERRHLRGLPPAGGQRVPASGPYDFLDTEDFIPYRTESVSRNAIFCVYQNDAYRRFPNLRYRVVDVPGAYCTHVIYHAAGVTADGSIYSKDPHVRRDGFRHASELKVTYPHLKILLSLGVDPTSPTHSNSRRAARDLNSSRAFADKAYWWLVNQGFDGLHFDWHQPRAPAARASTSATSSCWSPLCAKRFGGRYIITAGVPYQVPQFPLPDGPTMYDVIRTLKHEVPRRHRHRLCFSVSLQGNQWTLRSPGAFHVGSPARAAAPVEYPLVCKILLRDSVDPDGLCSYAVRSRKWIAYEGPRSLTLKLERMRQDVGTPGLCLAVWDLAFDDFKGDCGNSRSPLMKTIYSSLSATRVWVYPRDTKW</sequence>
<dbReference type="Proteomes" id="UP000821853">
    <property type="component" value="Chromosome 9"/>
</dbReference>
<protein>
    <recommendedName>
        <fullName evidence="2">GH18 domain-containing protein</fullName>
    </recommendedName>
</protein>
<dbReference type="Gene3D" id="3.20.20.80">
    <property type="entry name" value="Glycosidases"/>
    <property type="match status" value="2"/>
</dbReference>
<feature type="region of interest" description="Disordered" evidence="1">
    <location>
        <begin position="1"/>
        <end position="44"/>
    </location>
</feature>
<comment type="caution">
    <text evidence="3">The sequence shown here is derived from an EMBL/GenBank/DDBJ whole genome shotgun (WGS) entry which is preliminary data.</text>
</comment>
<dbReference type="AlphaFoldDB" id="A0A9J6GSF7"/>
<dbReference type="EMBL" id="JABSTR010000011">
    <property type="protein sequence ID" value="KAH9381454.1"/>
    <property type="molecule type" value="Genomic_DNA"/>
</dbReference>
<dbReference type="PROSITE" id="PS51910">
    <property type="entry name" value="GH18_2"/>
    <property type="match status" value="1"/>
</dbReference>
<dbReference type="GO" id="GO:0006032">
    <property type="term" value="P:chitin catabolic process"/>
    <property type="evidence" value="ECO:0007669"/>
    <property type="project" value="TreeGrafter"/>
</dbReference>
<reference evidence="3 4" key="1">
    <citation type="journal article" date="2020" name="Cell">
        <title>Large-Scale Comparative Analyses of Tick Genomes Elucidate Their Genetic Diversity and Vector Capacities.</title>
        <authorList>
            <consortium name="Tick Genome and Microbiome Consortium (TIGMIC)"/>
            <person name="Jia N."/>
            <person name="Wang J."/>
            <person name="Shi W."/>
            <person name="Du L."/>
            <person name="Sun Y."/>
            <person name="Zhan W."/>
            <person name="Jiang J.F."/>
            <person name="Wang Q."/>
            <person name="Zhang B."/>
            <person name="Ji P."/>
            <person name="Bell-Sakyi L."/>
            <person name="Cui X.M."/>
            <person name="Yuan T.T."/>
            <person name="Jiang B.G."/>
            <person name="Yang W.F."/>
            <person name="Lam T.T."/>
            <person name="Chang Q.C."/>
            <person name="Ding S.J."/>
            <person name="Wang X.J."/>
            <person name="Zhu J.G."/>
            <person name="Ruan X.D."/>
            <person name="Zhao L."/>
            <person name="Wei J.T."/>
            <person name="Ye R.Z."/>
            <person name="Que T.C."/>
            <person name="Du C.H."/>
            <person name="Zhou Y.H."/>
            <person name="Cheng J.X."/>
            <person name="Dai P.F."/>
            <person name="Guo W.B."/>
            <person name="Han X.H."/>
            <person name="Huang E.J."/>
            <person name="Li L.F."/>
            <person name="Wei W."/>
            <person name="Gao Y.C."/>
            <person name="Liu J.Z."/>
            <person name="Shao H.Z."/>
            <person name="Wang X."/>
            <person name="Wang C.C."/>
            <person name="Yang T.C."/>
            <person name="Huo Q.B."/>
            <person name="Li W."/>
            <person name="Chen H.Y."/>
            <person name="Chen S.E."/>
            <person name="Zhou L.G."/>
            <person name="Ni X.B."/>
            <person name="Tian J.H."/>
            <person name="Sheng Y."/>
            <person name="Liu T."/>
            <person name="Pan Y.S."/>
            <person name="Xia L.Y."/>
            <person name="Li J."/>
            <person name="Zhao F."/>
            <person name="Cao W.C."/>
        </authorList>
    </citation>
    <scope>NUCLEOTIDE SEQUENCE [LARGE SCALE GENOMIC DNA]</scope>
    <source>
        <strain evidence="3">HaeL-2018</strain>
    </source>
</reference>
<evidence type="ECO:0000313" key="3">
    <source>
        <dbReference type="EMBL" id="KAH9381454.1"/>
    </source>
</evidence>
<dbReference type="GO" id="GO:0008061">
    <property type="term" value="F:chitin binding"/>
    <property type="evidence" value="ECO:0007669"/>
    <property type="project" value="InterPro"/>
</dbReference>
<proteinExistence type="predicted"/>
<name>A0A9J6GSF7_HAELO</name>
<evidence type="ECO:0000313" key="4">
    <source>
        <dbReference type="Proteomes" id="UP000821853"/>
    </source>
</evidence>
<dbReference type="SMART" id="SM00636">
    <property type="entry name" value="Glyco_18"/>
    <property type="match status" value="1"/>
</dbReference>
<evidence type="ECO:0000256" key="1">
    <source>
        <dbReference type="SAM" id="MobiDB-lite"/>
    </source>
</evidence>
<dbReference type="PANTHER" id="PTHR11177">
    <property type="entry name" value="CHITINASE"/>
    <property type="match status" value="1"/>
</dbReference>
<dbReference type="PANTHER" id="PTHR11177:SF144">
    <property type="entry name" value="CHITINASE 5"/>
    <property type="match status" value="1"/>
</dbReference>
<dbReference type="InterPro" id="IPR029070">
    <property type="entry name" value="Chitinase_insertion_sf"/>
</dbReference>
<dbReference type="OrthoDB" id="76388at2759"/>
<accession>A0A9J6GSF7</accession>
<feature type="domain" description="GH18" evidence="2">
    <location>
        <begin position="66"/>
        <end position="377"/>
    </location>
</feature>
<dbReference type="GO" id="GO:0004568">
    <property type="term" value="F:chitinase activity"/>
    <property type="evidence" value="ECO:0007669"/>
    <property type="project" value="TreeGrafter"/>
</dbReference>
<dbReference type="GO" id="GO:0005576">
    <property type="term" value="C:extracellular region"/>
    <property type="evidence" value="ECO:0007669"/>
    <property type="project" value="TreeGrafter"/>
</dbReference>
<evidence type="ECO:0000259" key="2">
    <source>
        <dbReference type="PROSITE" id="PS51910"/>
    </source>
</evidence>
<dbReference type="GO" id="GO:0005975">
    <property type="term" value="P:carbohydrate metabolic process"/>
    <property type="evidence" value="ECO:0007669"/>
    <property type="project" value="InterPro"/>
</dbReference>
<dbReference type="InterPro" id="IPR011583">
    <property type="entry name" value="Chitinase_II/V-like_cat"/>
</dbReference>
<dbReference type="SUPFAM" id="SSF51445">
    <property type="entry name" value="(Trans)glycosidases"/>
    <property type="match status" value="1"/>
</dbReference>